<keyword evidence="1" id="KW-0812">Transmembrane</keyword>
<dbReference type="AlphaFoldDB" id="A0A1F5R7N7"/>
<evidence type="ECO:0000313" key="3">
    <source>
        <dbReference type="Proteomes" id="UP000177230"/>
    </source>
</evidence>
<protein>
    <recommendedName>
        <fullName evidence="4">DUF4760 domain-containing protein</fullName>
    </recommendedName>
</protein>
<name>A0A1F5R7N7_9BACT</name>
<organism evidence="2 3">
    <name type="scientific">Candidatus Edwardsbacteria bacterium GWF2_54_11</name>
    <dbReference type="NCBI Taxonomy" id="1817851"/>
    <lineage>
        <taxon>Bacteria</taxon>
        <taxon>Candidatus Edwardsiibacteriota</taxon>
    </lineage>
</organism>
<dbReference type="Proteomes" id="UP000177230">
    <property type="component" value="Unassembled WGS sequence"/>
</dbReference>
<comment type="caution">
    <text evidence="2">The sequence shown here is derived from an EMBL/GenBank/DDBJ whole genome shotgun (WGS) entry which is preliminary data.</text>
</comment>
<keyword evidence="1" id="KW-1133">Transmembrane helix</keyword>
<sequence>MNLGFIASPQKGMFEYLTILMSSIIAIVSLLVTHFNNKRNLKFLEEKDKHETEQKRIIDEMEISKDKRYQQRAYNRLSSGLLKLYNSYIKHRCLYAGNQRLDVVEINDTFIEDIAAFKTVYNKEVDIIPEYAISLFELVDTLNRFVLLKDILEKEQDLVQNNGHKKLKAKRAVMDSLSALLDKEFVDILDQISDKADISEPYKRYLKDNSPESYVANSLKIQQEMIKRMEDSFRKQTNSDVG</sequence>
<evidence type="ECO:0000313" key="2">
    <source>
        <dbReference type="EMBL" id="OGF10470.1"/>
    </source>
</evidence>
<feature type="transmembrane region" description="Helical" evidence="1">
    <location>
        <begin position="12"/>
        <end position="32"/>
    </location>
</feature>
<evidence type="ECO:0008006" key="4">
    <source>
        <dbReference type="Google" id="ProtNLM"/>
    </source>
</evidence>
<reference evidence="2 3" key="1">
    <citation type="journal article" date="2016" name="Nat. Commun.">
        <title>Thousands of microbial genomes shed light on interconnected biogeochemical processes in an aquifer system.</title>
        <authorList>
            <person name="Anantharaman K."/>
            <person name="Brown C.T."/>
            <person name="Hug L.A."/>
            <person name="Sharon I."/>
            <person name="Castelle C.J."/>
            <person name="Probst A.J."/>
            <person name="Thomas B.C."/>
            <person name="Singh A."/>
            <person name="Wilkins M.J."/>
            <person name="Karaoz U."/>
            <person name="Brodie E.L."/>
            <person name="Williams K.H."/>
            <person name="Hubbard S.S."/>
            <person name="Banfield J.F."/>
        </authorList>
    </citation>
    <scope>NUCLEOTIDE SEQUENCE [LARGE SCALE GENOMIC DNA]</scope>
</reference>
<gene>
    <name evidence="2" type="ORF">A2024_08960</name>
</gene>
<evidence type="ECO:0000256" key="1">
    <source>
        <dbReference type="SAM" id="Phobius"/>
    </source>
</evidence>
<accession>A0A1F5R7N7</accession>
<keyword evidence="1" id="KW-0472">Membrane</keyword>
<dbReference type="EMBL" id="MFFM01000038">
    <property type="protein sequence ID" value="OGF10470.1"/>
    <property type="molecule type" value="Genomic_DNA"/>
</dbReference>
<proteinExistence type="predicted"/>